<accession>A0A1I4E2R8</accession>
<feature type="transmembrane region" description="Helical" evidence="1">
    <location>
        <begin position="161"/>
        <end position="178"/>
    </location>
</feature>
<dbReference type="Pfam" id="PF24363">
    <property type="entry name" value="DUF7519"/>
    <property type="match status" value="1"/>
</dbReference>
<protein>
    <submittedName>
        <fullName evidence="2">Uncharacterized protein</fullName>
    </submittedName>
</protein>
<dbReference type="RefSeq" id="WP_245756873.1">
    <property type="nucleotide sequence ID" value="NZ_FOTC01000002.1"/>
</dbReference>
<evidence type="ECO:0000256" key="1">
    <source>
        <dbReference type="SAM" id="Phobius"/>
    </source>
</evidence>
<feature type="transmembrane region" description="Helical" evidence="1">
    <location>
        <begin position="47"/>
        <end position="65"/>
    </location>
</feature>
<reference evidence="3" key="1">
    <citation type="submission" date="2016-10" db="EMBL/GenBank/DDBJ databases">
        <authorList>
            <person name="Varghese N."/>
            <person name="Submissions S."/>
        </authorList>
    </citation>
    <scope>NUCLEOTIDE SEQUENCE [LARGE SCALE GENOMIC DNA]</scope>
    <source>
        <strain evidence="3">CGMCC 1.7738</strain>
    </source>
</reference>
<evidence type="ECO:0000313" key="2">
    <source>
        <dbReference type="EMBL" id="SFL00148.1"/>
    </source>
</evidence>
<feature type="transmembrane region" description="Helical" evidence="1">
    <location>
        <begin position="97"/>
        <end position="120"/>
    </location>
</feature>
<dbReference type="InterPro" id="IPR055941">
    <property type="entry name" value="DUF7519"/>
</dbReference>
<feature type="transmembrane region" description="Helical" evidence="1">
    <location>
        <begin position="72"/>
        <end position="91"/>
    </location>
</feature>
<keyword evidence="3" id="KW-1185">Reference proteome</keyword>
<gene>
    <name evidence="2" type="ORF">SAMN04487950_1861</name>
</gene>
<proteinExistence type="predicted"/>
<dbReference type="EMBL" id="FOTC01000002">
    <property type="protein sequence ID" value="SFL00148.1"/>
    <property type="molecule type" value="Genomic_DNA"/>
</dbReference>
<keyword evidence="1" id="KW-0812">Transmembrane</keyword>
<organism evidence="2 3">
    <name type="scientific">Halogranum rubrum</name>
    <dbReference type="NCBI Taxonomy" id="553466"/>
    <lineage>
        <taxon>Archaea</taxon>
        <taxon>Methanobacteriati</taxon>
        <taxon>Methanobacteriota</taxon>
        <taxon>Stenosarchaea group</taxon>
        <taxon>Halobacteria</taxon>
        <taxon>Halobacteriales</taxon>
        <taxon>Haloferacaceae</taxon>
    </lineage>
</organism>
<dbReference type="STRING" id="553466.SAMN04487950_1861"/>
<dbReference type="AlphaFoldDB" id="A0A1I4E2R8"/>
<sequence>MSGIRGMRDTSDTTGVDEIDRSPAIVSTTLAVGAGVVSLLGSALGSLAGVAPAAVGVLVLGVGLVRGSRRILTAGAGLLFVGVLLAGASGAGPEPLVVGTLGAVLAWDVGENGIGVGAQLGREADTRRVELVHAASSLAVGAVTAALGYGVYLAAASGQPLTALVFLLFGAILLVSVLDR</sequence>
<name>A0A1I4E2R8_9EURY</name>
<evidence type="ECO:0000313" key="3">
    <source>
        <dbReference type="Proteomes" id="UP000199607"/>
    </source>
</evidence>
<keyword evidence="1" id="KW-0472">Membrane</keyword>
<feature type="transmembrane region" description="Helical" evidence="1">
    <location>
        <begin position="132"/>
        <end position="155"/>
    </location>
</feature>
<dbReference type="Proteomes" id="UP000199607">
    <property type="component" value="Unassembled WGS sequence"/>
</dbReference>
<keyword evidence="1" id="KW-1133">Transmembrane helix</keyword>